<dbReference type="GO" id="GO:0004803">
    <property type="term" value="F:transposase activity"/>
    <property type="evidence" value="ECO:0007669"/>
    <property type="project" value="InterPro"/>
</dbReference>
<evidence type="ECO:0000259" key="3">
    <source>
        <dbReference type="Pfam" id="PF02371"/>
    </source>
</evidence>
<dbReference type="Pfam" id="PF01548">
    <property type="entry name" value="DEDD_Tnp_IS110"/>
    <property type="match status" value="1"/>
</dbReference>
<evidence type="ECO:0000259" key="2">
    <source>
        <dbReference type="Pfam" id="PF01548"/>
    </source>
</evidence>
<evidence type="ECO:0000313" key="4">
    <source>
        <dbReference type="EMBL" id="AQZ54344.1"/>
    </source>
</evidence>
<dbReference type="eggNOG" id="COG3547">
    <property type="taxonomic scope" value="Bacteria"/>
</dbReference>
<feature type="domain" description="Transposase IS116/IS110/IS902 C-terminal" evidence="3">
    <location>
        <begin position="211"/>
        <end position="297"/>
    </location>
</feature>
<dbReference type="PANTHER" id="PTHR33055">
    <property type="entry name" value="TRANSPOSASE FOR INSERTION SEQUENCE ELEMENT IS1111A"/>
    <property type="match status" value="1"/>
</dbReference>
<protein>
    <submittedName>
        <fullName evidence="4">Transposase IS116/IS110/IS902 family protein</fullName>
    </submittedName>
</protein>
<evidence type="ECO:0000313" key="5">
    <source>
        <dbReference type="Proteomes" id="UP000191135"/>
    </source>
</evidence>
<feature type="compositionally biased region" description="Basic and acidic residues" evidence="1">
    <location>
        <begin position="383"/>
        <end position="392"/>
    </location>
</feature>
<dbReference type="GO" id="GO:0003677">
    <property type="term" value="F:DNA binding"/>
    <property type="evidence" value="ECO:0007669"/>
    <property type="project" value="InterPro"/>
</dbReference>
<dbReference type="RefSeq" id="WP_018065785.1">
    <property type="nucleotide sequence ID" value="NZ_AQWH01000016.1"/>
</dbReference>
<sequence>MRIIGMDIHRVFAEAVALEDGETKRLGRIGMTREHLEDFARTLLPSDHVVVEATGNATAVVEILAPRVARVAVANPLQVHLIAKAKIKTDAIDARVLAQLYAAGFLPEVWIPDAAALARRRQVTRRTQLVRQRTRLKSIVQSILHANLIPPCPFADLFGGKGRIWLRAQYLPDDEREAIERHVEEYDRQSDALKGVERDIARAALSDPNVTRLMTIPGIDMVVAVGLMAAIGKIERFDNPDKLVAYIGLNPSVHQSGDGPAHHGRITKRGRANARHLLVEAAWQTVRSPGPLRAFYERVRSKRGNHIAAVAVARKLAVIIWHLLTKGEDYSWVRPSLHAKKLRDLELRAGHPPRRGQKGAGYDYNITQRRREERNRAQQAEGAYRRMTDGWRQRGARSKPTDATNEERR</sequence>
<organism evidence="4 5">
    <name type="scientific">Martelella mediterranea DSM 17316</name>
    <dbReference type="NCBI Taxonomy" id="1122214"/>
    <lineage>
        <taxon>Bacteria</taxon>
        <taxon>Pseudomonadati</taxon>
        <taxon>Pseudomonadota</taxon>
        <taxon>Alphaproteobacteria</taxon>
        <taxon>Hyphomicrobiales</taxon>
        <taxon>Aurantimonadaceae</taxon>
        <taxon>Martelella</taxon>
    </lineage>
</organism>
<keyword evidence="5" id="KW-1185">Reference proteome</keyword>
<dbReference type="InterPro" id="IPR047650">
    <property type="entry name" value="Transpos_IS110"/>
</dbReference>
<name>A0A1U9Z9J2_9HYPH</name>
<dbReference type="GO" id="GO:0006313">
    <property type="term" value="P:DNA transposition"/>
    <property type="evidence" value="ECO:0007669"/>
    <property type="project" value="InterPro"/>
</dbReference>
<feature type="domain" description="Transposase IS110-like N-terminal" evidence="2">
    <location>
        <begin position="4"/>
        <end position="144"/>
    </location>
</feature>
<feature type="region of interest" description="Disordered" evidence="1">
    <location>
        <begin position="348"/>
        <end position="409"/>
    </location>
</feature>
<reference evidence="4 5" key="1">
    <citation type="submission" date="2017-03" db="EMBL/GenBank/DDBJ databases">
        <title>Foreign affairs: Plasmid Transfer between Roseobacters and Rhizobia.</title>
        <authorList>
            <person name="Bartling P."/>
            <person name="Bunk B."/>
            <person name="Overmann J."/>
            <person name="Brinkmann H."/>
            <person name="Petersen J."/>
        </authorList>
    </citation>
    <scope>NUCLEOTIDE SEQUENCE [LARGE SCALE GENOMIC DNA]</scope>
    <source>
        <strain evidence="4 5">MACL11</strain>
        <plasmid evidence="5">Plasmid pmm259</plasmid>
    </source>
</reference>
<proteinExistence type="predicted"/>
<dbReference type="EMBL" id="CP020332">
    <property type="protein sequence ID" value="AQZ54344.1"/>
    <property type="molecule type" value="Genomic_DNA"/>
</dbReference>
<dbReference type="InterPro" id="IPR003346">
    <property type="entry name" value="Transposase_20"/>
</dbReference>
<keyword evidence="4" id="KW-0614">Plasmid</keyword>
<dbReference type="AlphaFoldDB" id="A0A1U9Z9J2"/>
<dbReference type="Proteomes" id="UP000191135">
    <property type="component" value="Plasmid pMM259"/>
</dbReference>
<geneLocation type="plasmid" evidence="5">
    <name>pmm259</name>
</geneLocation>
<dbReference type="NCBIfam" id="NF033542">
    <property type="entry name" value="transpos_IS110"/>
    <property type="match status" value="1"/>
</dbReference>
<dbReference type="PANTHER" id="PTHR33055:SF13">
    <property type="entry name" value="TRANSPOSASE"/>
    <property type="match status" value="1"/>
</dbReference>
<gene>
    <name evidence="4" type="ORF">Mame_05052</name>
</gene>
<dbReference type="InterPro" id="IPR002525">
    <property type="entry name" value="Transp_IS110-like_N"/>
</dbReference>
<evidence type="ECO:0000256" key="1">
    <source>
        <dbReference type="SAM" id="MobiDB-lite"/>
    </source>
</evidence>
<dbReference type="KEGG" id="mmed:Mame_05052"/>
<accession>A0A1U9Z9J2</accession>
<dbReference type="Pfam" id="PF02371">
    <property type="entry name" value="Transposase_20"/>
    <property type="match status" value="1"/>
</dbReference>